<dbReference type="PRINTS" id="PR00469">
    <property type="entry name" value="PNDRDTASEII"/>
</dbReference>
<dbReference type="PANTHER" id="PTHR42949:SF3">
    <property type="entry name" value="ANAEROBIC GLYCEROL-3-PHOSPHATE DEHYDROGENASE SUBUNIT B"/>
    <property type="match status" value="1"/>
</dbReference>
<dbReference type="Gene3D" id="3.50.50.60">
    <property type="entry name" value="FAD/NAD(P)-binding domain"/>
    <property type="match status" value="1"/>
</dbReference>
<dbReference type="PANTHER" id="PTHR42949">
    <property type="entry name" value="ANAEROBIC GLYCEROL-3-PHOSPHATE DEHYDROGENASE SUBUNIT B"/>
    <property type="match status" value="1"/>
</dbReference>
<keyword evidence="1" id="KW-0560">Oxidoreductase</keyword>
<dbReference type="Pfam" id="PF07992">
    <property type="entry name" value="Pyr_redox_2"/>
    <property type="match status" value="1"/>
</dbReference>
<dbReference type="InterPro" id="IPR042204">
    <property type="entry name" value="2Fe-2S-bd_N"/>
</dbReference>
<dbReference type="InterPro" id="IPR023753">
    <property type="entry name" value="FAD/NAD-binding_dom"/>
</dbReference>
<protein>
    <recommendedName>
        <fullName evidence="2">FAD/NAD(P)-binding domain-containing protein</fullName>
    </recommendedName>
</protein>
<feature type="domain" description="FAD/NAD(P)-binding" evidence="2">
    <location>
        <begin position="159"/>
        <end position="408"/>
    </location>
</feature>
<dbReference type="Gene3D" id="3.10.20.440">
    <property type="entry name" value="2Fe-2S iron-sulphur cluster binding domain, sarcosine oxidase, alpha subunit, N-terminal domain"/>
    <property type="match status" value="1"/>
</dbReference>
<gene>
    <name evidence="3" type="ORF">MNBD_ALPHA12-413</name>
</gene>
<dbReference type="InterPro" id="IPR036188">
    <property type="entry name" value="FAD/NAD-bd_sf"/>
</dbReference>
<evidence type="ECO:0000256" key="1">
    <source>
        <dbReference type="ARBA" id="ARBA00023002"/>
    </source>
</evidence>
<dbReference type="Pfam" id="PF13510">
    <property type="entry name" value="Fer2_4"/>
    <property type="match status" value="1"/>
</dbReference>
<dbReference type="GO" id="GO:0016491">
    <property type="term" value="F:oxidoreductase activity"/>
    <property type="evidence" value="ECO:0007669"/>
    <property type="project" value="UniProtKB-KW"/>
</dbReference>
<dbReference type="InterPro" id="IPR051691">
    <property type="entry name" value="Metab_Enz_Cyan_OpOx_G3PDH"/>
</dbReference>
<reference evidence="3" key="1">
    <citation type="submission" date="2018-06" db="EMBL/GenBank/DDBJ databases">
        <authorList>
            <person name="Zhirakovskaya E."/>
        </authorList>
    </citation>
    <scope>NUCLEOTIDE SEQUENCE</scope>
</reference>
<dbReference type="AlphaFoldDB" id="A0A3B0UJ22"/>
<dbReference type="SUPFAM" id="SSF51905">
    <property type="entry name" value="FAD/NAD(P)-binding domain"/>
    <property type="match status" value="1"/>
</dbReference>
<accession>A0A3B0UJ22</accession>
<evidence type="ECO:0000259" key="2">
    <source>
        <dbReference type="Pfam" id="PF07992"/>
    </source>
</evidence>
<evidence type="ECO:0000313" key="3">
    <source>
        <dbReference type="EMBL" id="VAW19546.1"/>
    </source>
</evidence>
<sequence length="704" mass="74953">MTREHNFRLPFKPDCLFSGQLIKREMAISFRLNGRKIKAFEGDTILSALMAAGIDSAGQLDGEPIALDHGLCLEVFPAGKAQSALMALPIERTKAVDGMELVTPAKGMISSIRRKYPLAGFAAALLGKSINGLDYDLGGRMVISAAWSTLEAGEKQRVDLVVVGAGVAGMSAALMAAKKGLRVALIERQAVLGGDAQFFGSMEGEKQSQEFVDELKAQIDQMGAVLVFTNAQALTLSKDKVRVHQATQENGMAATRLIDFATTMSIIATGTLERLPIFYGNRLPGVTGSRAAFYLAAHYGVWRGQSAAFCTVSSAATQVALGAADLGIKITKLADGRTNPKSRFFEFAKAYGISLATGTQIVGAQLNANHKLGMQLGLNQDGSISKTQMIEADRLVVCGGWQPDLTLWIMAGGRMKWNSASQQLAGAGELKNIALAGSAAGVTRMSQCARSGEAAVLDLAGQSHDLDIMGLDIMGNEQFLRHESPDGALPISRPGPDTANCYLDSGFSFAMAKEKEKKGKSGFSNRLAAYRKGKLAGFEAPEKALSINDVAAKIALKEIDPELAELIAQERCCLATMLAIKPRAKDRQNIFDIFAEQKNSCAVPAYLYARFGPQAKIVELTSGKIDNFEIGSLIYPSMDQARSGKAIGVIFAVQNENSGQGTALVDLLQLPDQGQAIVSNNTHAIKVNIRQPRSKTAGAITGAL</sequence>
<organism evidence="3">
    <name type="scientific">hydrothermal vent metagenome</name>
    <dbReference type="NCBI Taxonomy" id="652676"/>
    <lineage>
        <taxon>unclassified sequences</taxon>
        <taxon>metagenomes</taxon>
        <taxon>ecological metagenomes</taxon>
    </lineage>
</organism>
<name>A0A3B0UJ22_9ZZZZ</name>
<dbReference type="EMBL" id="UOEO01000114">
    <property type="protein sequence ID" value="VAW19546.1"/>
    <property type="molecule type" value="Genomic_DNA"/>
</dbReference>
<proteinExistence type="predicted"/>